<organism evidence="1 2">
    <name type="scientific">Aphanocapsa feldmannii 277cV</name>
    <dbReference type="NCBI Taxonomy" id="2507553"/>
    <lineage>
        <taxon>Bacteria</taxon>
        <taxon>Bacillati</taxon>
        <taxon>Cyanobacteriota</taxon>
        <taxon>Cyanophyceae</taxon>
        <taxon>Oscillatoriophycideae</taxon>
        <taxon>Chroococcales</taxon>
        <taxon>Microcystaceae</taxon>
        <taxon>Aphanocapsa</taxon>
    </lineage>
</organism>
<name>A0A524RP74_9CHRO</name>
<proteinExistence type="predicted"/>
<dbReference type="AlphaFoldDB" id="A0A524RP74"/>
<gene>
    <name evidence="1" type="ORF">ERJ67_04235</name>
</gene>
<accession>A0A524RP74</accession>
<dbReference type="Proteomes" id="UP000317990">
    <property type="component" value="Unassembled WGS sequence"/>
</dbReference>
<sequence>MAVRASCRTCRHCCLPAEAVSGWCWLRELPLHREWLAEIHCPHWMIQSPELPLGSEIQDRRCGADVEQLHLSTPLFRLPTPDG</sequence>
<dbReference type="EMBL" id="SRMO01000052">
    <property type="protein sequence ID" value="TGG93149.1"/>
    <property type="molecule type" value="Genomic_DNA"/>
</dbReference>
<comment type="caution">
    <text evidence="1">The sequence shown here is derived from an EMBL/GenBank/DDBJ whole genome shotgun (WGS) entry which is preliminary data.</text>
</comment>
<evidence type="ECO:0000313" key="1">
    <source>
        <dbReference type="EMBL" id="TGG93149.1"/>
    </source>
</evidence>
<protein>
    <submittedName>
        <fullName evidence="1">Uncharacterized protein</fullName>
    </submittedName>
</protein>
<evidence type="ECO:0000313" key="2">
    <source>
        <dbReference type="Proteomes" id="UP000317990"/>
    </source>
</evidence>
<reference evidence="1 2" key="1">
    <citation type="journal article" date="2019" name="mSystems">
        <title>Life at home and on the roam: Genomic adaptions reflect the dual lifestyle of an intracellular, facultative symbiont.</title>
        <authorList>
            <person name="Burgsdorf I."/>
        </authorList>
    </citation>
    <scope>NUCLEOTIDE SEQUENCE [LARGE SCALE GENOMIC DNA]</scope>
    <source>
        <strain evidence="1">277cV</strain>
    </source>
</reference>